<keyword evidence="5" id="KW-0186">Copper</keyword>
<dbReference type="PANTHER" id="PTHR46917">
    <property type="entry name" value="MORN REPEAT-CONTAINING PROTEIN 2"/>
    <property type="match status" value="1"/>
</dbReference>
<evidence type="ECO:0000313" key="6">
    <source>
        <dbReference type="EMBL" id="OQR89361.1"/>
    </source>
</evidence>
<dbReference type="Pfam" id="PF04145">
    <property type="entry name" value="Ctr"/>
    <property type="match status" value="1"/>
</dbReference>
<feature type="non-terminal residue" evidence="6">
    <location>
        <position position="1"/>
    </location>
</feature>
<dbReference type="InterPro" id="IPR003409">
    <property type="entry name" value="MORN"/>
</dbReference>
<keyword evidence="5" id="KW-0187">Copper transport</keyword>
<dbReference type="Proteomes" id="UP000243217">
    <property type="component" value="Unassembled WGS sequence"/>
</dbReference>
<keyword evidence="3 5" id="KW-1133">Transmembrane helix</keyword>
<dbReference type="Gene3D" id="2.20.110.10">
    <property type="entry name" value="Histone H3 K4-specific methyltransferase SET7/9 N-terminal domain"/>
    <property type="match status" value="1"/>
</dbReference>
<keyword evidence="2" id="KW-0677">Repeat</keyword>
<comment type="subcellular location">
    <subcellularLocation>
        <location evidence="5">Membrane</location>
        <topology evidence="5">Multi-pass membrane protein</topology>
    </subcellularLocation>
</comment>
<evidence type="ECO:0000256" key="5">
    <source>
        <dbReference type="RuleBase" id="RU367022"/>
    </source>
</evidence>
<dbReference type="STRING" id="74557.A0A1V9YUK7"/>
<proteinExistence type="inferred from homology"/>
<evidence type="ECO:0000256" key="1">
    <source>
        <dbReference type="ARBA" id="ARBA00022692"/>
    </source>
</evidence>
<feature type="transmembrane region" description="Helical" evidence="5">
    <location>
        <begin position="329"/>
        <end position="353"/>
    </location>
</feature>
<dbReference type="SMART" id="SM00698">
    <property type="entry name" value="MORN"/>
    <property type="match status" value="3"/>
</dbReference>
<comment type="caution">
    <text evidence="6">The sequence shown here is derived from an EMBL/GenBank/DDBJ whole genome shotgun (WGS) entry which is preliminary data.</text>
</comment>
<sequence length="393" mass="44050">YSNTAQFHPVTNFIMSKKQAPAAAVVEAGDTPIDPPAETKGTGTFTFSDGSRYEGDYESFQFMTMRHGHGTFWCGPEKYVGSWQKDQMDGQGRYEFASGAVYEGEFKVNLFTGEGTYRWSDGAWYKGQWRDNNQAIYACNMAGHFHQLTSEPKTFLRGSEAIDQIPEPYTKATDMGCPVCGQKNLKYAVPWTPHGNQKIFACSESHAQQILDNPNDYFIKKPDNDTSQFCQGATGMYDGFQSAINGFCPRIYFETWVLDTGVKYAFAFLGVLLLGITVEALVEAQSILQKRLTRRYAITVWVDPSDDDALTKELLACDTPRPIARRLPLWCKAILAIVYMFAMAGAYLLMLVVMTYETGFFFAAIIGLGFGFYFFKDTDEVVMEGNIDPCCST</sequence>
<dbReference type="EMBL" id="JNBS01002768">
    <property type="protein sequence ID" value="OQR89361.1"/>
    <property type="molecule type" value="Genomic_DNA"/>
</dbReference>
<gene>
    <name evidence="6" type="ORF">THRCLA_09776</name>
</gene>
<dbReference type="InterPro" id="IPR007274">
    <property type="entry name" value="Cop_transporter"/>
</dbReference>
<keyword evidence="5" id="KW-0813">Transport</keyword>
<dbReference type="GO" id="GO:0016020">
    <property type="term" value="C:membrane"/>
    <property type="evidence" value="ECO:0007669"/>
    <property type="project" value="UniProtKB-SubCell"/>
</dbReference>
<dbReference type="AlphaFoldDB" id="A0A1V9YUK7"/>
<protein>
    <recommendedName>
        <fullName evidence="5">Copper transport protein</fullName>
    </recommendedName>
</protein>
<name>A0A1V9YUK7_9STRA</name>
<organism evidence="6 7">
    <name type="scientific">Thraustotheca clavata</name>
    <dbReference type="NCBI Taxonomy" id="74557"/>
    <lineage>
        <taxon>Eukaryota</taxon>
        <taxon>Sar</taxon>
        <taxon>Stramenopiles</taxon>
        <taxon>Oomycota</taxon>
        <taxon>Saprolegniomycetes</taxon>
        <taxon>Saprolegniales</taxon>
        <taxon>Achlyaceae</taxon>
        <taxon>Thraustotheca</taxon>
    </lineage>
</organism>
<dbReference type="InterPro" id="IPR052849">
    <property type="entry name" value="MORN_repeat_protein"/>
</dbReference>
<dbReference type="GO" id="GO:0005375">
    <property type="term" value="F:copper ion transmembrane transporter activity"/>
    <property type="evidence" value="ECO:0007669"/>
    <property type="project" value="UniProtKB-UniRule"/>
</dbReference>
<evidence type="ECO:0000256" key="3">
    <source>
        <dbReference type="ARBA" id="ARBA00022989"/>
    </source>
</evidence>
<dbReference type="PANTHER" id="PTHR46917:SF1">
    <property type="entry name" value="MORN REPEAT-CONTAINING PROTEIN 2"/>
    <property type="match status" value="1"/>
</dbReference>
<keyword evidence="4 5" id="KW-0472">Membrane</keyword>
<dbReference type="SUPFAM" id="SSF82185">
    <property type="entry name" value="Histone H3 K4-specific methyltransferase SET7/9 N-terminal domain"/>
    <property type="match status" value="1"/>
</dbReference>
<evidence type="ECO:0000313" key="7">
    <source>
        <dbReference type="Proteomes" id="UP000243217"/>
    </source>
</evidence>
<evidence type="ECO:0000256" key="4">
    <source>
        <dbReference type="ARBA" id="ARBA00023136"/>
    </source>
</evidence>
<reference evidence="6 7" key="1">
    <citation type="journal article" date="2014" name="Genome Biol. Evol.">
        <title>The secreted proteins of Achlya hypogyna and Thraustotheca clavata identify the ancestral oomycete secretome and reveal gene acquisitions by horizontal gene transfer.</title>
        <authorList>
            <person name="Misner I."/>
            <person name="Blouin N."/>
            <person name="Leonard G."/>
            <person name="Richards T.A."/>
            <person name="Lane C.E."/>
        </authorList>
    </citation>
    <scope>NUCLEOTIDE SEQUENCE [LARGE SCALE GENOMIC DNA]</scope>
    <source>
        <strain evidence="6 7">ATCC 34112</strain>
    </source>
</reference>
<evidence type="ECO:0000256" key="2">
    <source>
        <dbReference type="ARBA" id="ARBA00022737"/>
    </source>
</evidence>
<feature type="transmembrane region" description="Helical" evidence="5">
    <location>
        <begin position="264"/>
        <end position="282"/>
    </location>
</feature>
<dbReference type="Pfam" id="PF02493">
    <property type="entry name" value="MORN"/>
    <property type="match status" value="4"/>
</dbReference>
<accession>A0A1V9YUK7</accession>
<keyword evidence="5" id="KW-0406">Ion transport</keyword>
<keyword evidence="7" id="KW-1185">Reference proteome</keyword>
<dbReference type="OrthoDB" id="73901at2759"/>
<comment type="similarity">
    <text evidence="5">Belongs to the copper transporter (Ctr) (TC 1.A.56) family. SLC31A subfamily.</text>
</comment>
<feature type="transmembrane region" description="Helical" evidence="5">
    <location>
        <begin position="359"/>
        <end position="375"/>
    </location>
</feature>
<keyword evidence="1 5" id="KW-0812">Transmembrane</keyword>